<dbReference type="KEGG" id="dci:103510353"/>
<dbReference type="GO" id="GO:0006281">
    <property type="term" value="P:DNA repair"/>
    <property type="evidence" value="ECO:0007669"/>
    <property type="project" value="UniProtKB-KW"/>
</dbReference>
<dbReference type="GeneID" id="103510353"/>
<dbReference type="InterPro" id="IPR036279">
    <property type="entry name" value="5-3_exonuclease_C_sf"/>
</dbReference>
<protein>
    <submittedName>
        <fullName evidence="13">Uncharacterized protein LOC103510353</fullName>
    </submittedName>
</protein>
<keyword evidence="4" id="KW-0255">Endonuclease</keyword>
<dbReference type="Gene3D" id="1.10.150.20">
    <property type="entry name" value="5' to 3' exonuclease, C-terminal subdomain"/>
    <property type="match status" value="2"/>
</dbReference>
<dbReference type="FunFam" id="1.10.150.20:FF:000030">
    <property type="entry name" value="Flap endonuclease GEN-like 1"/>
    <property type="match status" value="2"/>
</dbReference>
<evidence type="ECO:0000256" key="4">
    <source>
        <dbReference type="ARBA" id="ARBA00022759"/>
    </source>
</evidence>
<keyword evidence="3" id="KW-0479">Metal-binding</keyword>
<dbReference type="InterPro" id="IPR008918">
    <property type="entry name" value="HhH2"/>
</dbReference>
<dbReference type="GO" id="GO:0046872">
    <property type="term" value="F:metal ion binding"/>
    <property type="evidence" value="ECO:0007669"/>
    <property type="project" value="UniProtKB-KW"/>
</dbReference>
<evidence type="ECO:0000256" key="1">
    <source>
        <dbReference type="ARBA" id="ARBA00001946"/>
    </source>
</evidence>
<feature type="compositionally biased region" description="Basic and acidic residues" evidence="10">
    <location>
        <begin position="566"/>
        <end position="577"/>
    </location>
</feature>
<dbReference type="Gene3D" id="3.40.50.1010">
    <property type="entry name" value="5'-nuclease"/>
    <property type="match status" value="2"/>
</dbReference>
<evidence type="ECO:0000256" key="2">
    <source>
        <dbReference type="ARBA" id="ARBA00022722"/>
    </source>
</evidence>
<evidence type="ECO:0000313" key="12">
    <source>
        <dbReference type="Proteomes" id="UP000079169"/>
    </source>
</evidence>
<keyword evidence="7" id="KW-0460">Magnesium</keyword>
<dbReference type="Proteomes" id="UP000079169">
    <property type="component" value="Unplaced"/>
</dbReference>
<sequence>MAVHDRTIEIFKSVPKKDYRLFSIAIGQRYIAKDPHDPAELFDIYKILFSPRTTEDGQTKVTRFRQLSQEAQNRLRNEIMAVHDRTIEIFKSVPSKLMLCAALLTAMGLKCIQGDGEAEAYCALLNQAGLVDGVVTQDSDVFLYGAVKVYRHFNTSCAGGGSVDTYHMDEIQSRLGLGRNKLIALSLLCGCDYNKGVSGVGKESALKFFQSLHDGDILDRSVIKNSISILSHFKSKISNQIKYLIIKEDPKIQGSRMYSTEDDEHLSITESDSRTNESEPWIMRLETSAGLREAFVVSTVKNRMDFLVDGVVTQDSDVFLYGAVKVYRHFNTSCAGGGSVDTYHMDEIQSRLGLGRNKLIALSLLCGCDYNKGVSGVGKESALKFFQSVHDGDILDRIQSWRQNTHMDNIDVKKDKSISPELKSELQIRAKALQDPDFPCRDLLAEFLQNDHKEAPRVKFQWSKPNVNQFLKLADIKLAWDSTYALEKVLPLLTRWHLTHTDSSLTPELILNAKTTRGIKGYVVKWSEFDVNTEEPQALFEAKYPEVVRAFLETKAKGKKKAVTKKNKENDPNEIPKPKTKRGKAKTNKDTDILHEINTDYNADFPSEQSHQHIEKDKSTNENRTKPEKTKKETRKKNPKTENTKKRADKSKKENKGAVDIRTYFQTETAPNGIEDIDESINLLNTSLNSLSINTNRINSLSNRYKEASDIEHLDKEAIDIKHDMHSIIIEDTDTHRMKRDVLDISNIIGDVSMNGSLSNRIAGKSDNLWKTSDYRNVDNVVGDTSMNESLPIDKATARKLDRVLQETREYRKEDEISKGEDKAESVYLIDDDDILNYSFNTACKILSKEHKQDRKKVKKQPVLDDFDELADIGLTNDRSENLSSKCSEKIRNLTFSDISMTNGSKIDIFNVVADDLASNKTRMNITNEMDDNSRTKRDTNTCNIFTNSYVILDDSLVENKINFNDSLVENKINFSPEKERNISEIEHSSPNKKPETTNSSKMCDISIISNVTIDDSVVPNKIDITDMNDSPKKFDKLNDPSLILLDSFNTKTMDFADFESHPNQSKERIHHNQSLESMSFTETTLGNCASPIAMEQSPKFSQANFSYEKFSDSKLSDWNTSSPLVRHKLPLVSTPREVNNLASNSIVSRGLYPPNTDISRGLHSSNTSISRGLSSPHTRKSRGLCNIRSTNNTKDGHQEVSLYHRSSNRGCSSIPTRLSTRKEYDSFDIDDFECDEGAEDLSEIIENIVSQK</sequence>
<dbReference type="PANTHER" id="PTHR11081:SF70">
    <property type="entry name" value="FLAP ENDONUCLEASE GEN HOMOLOG 1"/>
    <property type="match status" value="1"/>
</dbReference>
<keyword evidence="6" id="KW-0378">Hydrolase</keyword>
<feature type="region of interest" description="Disordered" evidence="10">
    <location>
        <begin position="980"/>
        <end position="1000"/>
    </location>
</feature>
<dbReference type="GO" id="GO:0008821">
    <property type="term" value="F:crossover junction DNA endonuclease activity"/>
    <property type="evidence" value="ECO:0007669"/>
    <property type="project" value="UniProtKB-ARBA"/>
</dbReference>
<evidence type="ECO:0000256" key="8">
    <source>
        <dbReference type="ARBA" id="ARBA00023204"/>
    </source>
</evidence>
<feature type="compositionally biased region" description="Basic and acidic residues" evidence="10">
    <location>
        <begin position="980"/>
        <end position="996"/>
    </location>
</feature>
<dbReference type="InterPro" id="IPR000953">
    <property type="entry name" value="Chromo/chromo_shadow_dom"/>
</dbReference>
<keyword evidence="2" id="KW-0540">Nuclease</keyword>
<gene>
    <name evidence="13" type="primary">LOC103510353</name>
</gene>
<evidence type="ECO:0000256" key="3">
    <source>
        <dbReference type="ARBA" id="ARBA00022723"/>
    </source>
</evidence>
<dbReference type="InterPro" id="IPR006084">
    <property type="entry name" value="XPG/Rad2"/>
</dbReference>
<feature type="region of interest" description="Disordered" evidence="10">
    <location>
        <begin position="1159"/>
        <end position="1198"/>
    </location>
</feature>
<evidence type="ECO:0000256" key="10">
    <source>
        <dbReference type="SAM" id="MobiDB-lite"/>
    </source>
</evidence>
<dbReference type="PRINTS" id="PR00853">
    <property type="entry name" value="XPGRADSUPER"/>
</dbReference>
<evidence type="ECO:0000256" key="6">
    <source>
        <dbReference type="ARBA" id="ARBA00022801"/>
    </source>
</evidence>
<dbReference type="PANTHER" id="PTHR11081">
    <property type="entry name" value="FLAP ENDONUCLEASE FAMILY MEMBER"/>
    <property type="match status" value="1"/>
</dbReference>
<evidence type="ECO:0000256" key="5">
    <source>
        <dbReference type="ARBA" id="ARBA00022763"/>
    </source>
</evidence>
<dbReference type="AlphaFoldDB" id="A0A1S3D2V8"/>
<dbReference type="SMART" id="SM00279">
    <property type="entry name" value="HhH2"/>
    <property type="match status" value="2"/>
</dbReference>
<accession>A0A1S3D2V8</accession>
<proteinExistence type="inferred from homology"/>
<dbReference type="SUPFAM" id="SSF47807">
    <property type="entry name" value="5' to 3' exonuclease, C-terminal subdomain"/>
    <property type="match status" value="1"/>
</dbReference>
<evidence type="ECO:0000259" key="11">
    <source>
        <dbReference type="PROSITE" id="PS50013"/>
    </source>
</evidence>
<keyword evidence="5" id="KW-0227">DNA damage</keyword>
<keyword evidence="8" id="KW-0234">DNA repair</keyword>
<reference evidence="13" key="1">
    <citation type="submission" date="2025-08" db="UniProtKB">
        <authorList>
            <consortium name="RefSeq"/>
        </authorList>
    </citation>
    <scope>IDENTIFICATION</scope>
</reference>
<evidence type="ECO:0000256" key="7">
    <source>
        <dbReference type="ARBA" id="ARBA00022842"/>
    </source>
</evidence>
<organism evidence="12 13">
    <name type="scientific">Diaphorina citri</name>
    <name type="common">Asian citrus psyllid</name>
    <dbReference type="NCBI Taxonomy" id="121845"/>
    <lineage>
        <taxon>Eukaryota</taxon>
        <taxon>Metazoa</taxon>
        <taxon>Ecdysozoa</taxon>
        <taxon>Arthropoda</taxon>
        <taxon>Hexapoda</taxon>
        <taxon>Insecta</taxon>
        <taxon>Pterygota</taxon>
        <taxon>Neoptera</taxon>
        <taxon>Paraneoptera</taxon>
        <taxon>Hemiptera</taxon>
        <taxon>Sternorrhyncha</taxon>
        <taxon>Psylloidea</taxon>
        <taxon>Psyllidae</taxon>
        <taxon>Diaphorininae</taxon>
        <taxon>Diaphorina</taxon>
    </lineage>
</organism>
<dbReference type="RefSeq" id="XP_008473228.1">
    <property type="nucleotide sequence ID" value="XM_008475006.3"/>
</dbReference>
<evidence type="ECO:0000256" key="9">
    <source>
        <dbReference type="ARBA" id="ARBA00038112"/>
    </source>
</evidence>
<name>A0A1S3D2V8_DIACI</name>
<evidence type="ECO:0000313" key="13">
    <source>
        <dbReference type="RefSeq" id="XP_008473228.1"/>
    </source>
</evidence>
<dbReference type="CTD" id="38594"/>
<keyword evidence="12" id="KW-1185">Reference proteome</keyword>
<feature type="compositionally biased region" description="Polar residues" evidence="10">
    <location>
        <begin position="1159"/>
        <end position="1177"/>
    </location>
</feature>
<feature type="domain" description="Chromo" evidence="11">
    <location>
        <begin position="505"/>
        <end position="563"/>
    </location>
</feature>
<dbReference type="GO" id="GO:0017108">
    <property type="term" value="F:5'-flap endonuclease activity"/>
    <property type="evidence" value="ECO:0007669"/>
    <property type="project" value="TreeGrafter"/>
</dbReference>
<dbReference type="SUPFAM" id="SSF88723">
    <property type="entry name" value="PIN domain-like"/>
    <property type="match status" value="2"/>
</dbReference>
<feature type="region of interest" description="Disordered" evidence="10">
    <location>
        <begin position="555"/>
        <end position="657"/>
    </location>
</feature>
<dbReference type="PROSITE" id="PS50013">
    <property type="entry name" value="CHROMO_2"/>
    <property type="match status" value="1"/>
</dbReference>
<comment type="similarity">
    <text evidence="9">Belongs to the XPG/RAD2 endonuclease family. GEN subfamily.</text>
</comment>
<feature type="compositionally biased region" description="Basic and acidic residues" evidence="10">
    <location>
        <begin position="639"/>
        <end position="657"/>
    </location>
</feature>
<comment type="cofactor">
    <cofactor evidence="1">
        <name>Mg(2+)</name>
        <dbReference type="ChEBI" id="CHEBI:18420"/>
    </cofactor>
</comment>
<dbReference type="InterPro" id="IPR029060">
    <property type="entry name" value="PIN-like_dom_sf"/>
</dbReference>
<dbReference type="Pfam" id="PF00867">
    <property type="entry name" value="XPG_I"/>
    <property type="match status" value="2"/>
</dbReference>
<feature type="compositionally biased region" description="Basic and acidic residues" evidence="10">
    <location>
        <begin position="587"/>
        <end position="598"/>
    </location>
</feature>
<dbReference type="PaxDb" id="121845-A0A1S3D2V8"/>
<dbReference type="STRING" id="121845.A0A1S3D2V8"/>
<dbReference type="SMART" id="SM00484">
    <property type="entry name" value="XPGI"/>
    <property type="match status" value="2"/>
</dbReference>
<dbReference type="GO" id="GO:0000400">
    <property type="term" value="F:four-way junction DNA binding"/>
    <property type="evidence" value="ECO:0007669"/>
    <property type="project" value="UniProtKB-ARBA"/>
</dbReference>
<dbReference type="InterPro" id="IPR006086">
    <property type="entry name" value="XPG-I_dom"/>
</dbReference>
<feature type="compositionally biased region" description="Basic and acidic residues" evidence="10">
    <location>
        <begin position="610"/>
        <end position="631"/>
    </location>
</feature>